<dbReference type="RefSeq" id="WP_036708680.1">
    <property type="nucleotide sequence ID" value="NZ_JRKQ01000027.1"/>
</dbReference>
<sequence>MEFDPALSFSDNLSRFRAEAERIDADCAHILFDNLALLARDGDAMRTRQAVQEFNRAVLAALDGLPEGPVA</sequence>
<dbReference type="EMBL" id="JRKQ01000027">
    <property type="protein sequence ID" value="KGJ22555.1"/>
    <property type="molecule type" value="Genomic_DNA"/>
</dbReference>
<evidence type="ECO:0000313" key="2">
    <source>
        <dbReference type="Proteomes" id="UP000029858"/>
    </source>
</evidence>
<comment type="caution">
    <text evidence="1">The sequence shown here is derived from an EMBL/GenBank/DDBJ whole genome shotgun (WGS) entry which is preliminary data.</text>
</comment>
<dbReference type="AlphaFoldDB" id="A0A099GIB5"/>
<reference evidence="1 2" key="2">
    <citation type="submission" date="2014-10" db="EMBL/GenBank/DDBJ databases">
        <title>Paracoccus sanguinis sp. nov., isolated from clinical specimens of New York State patients.</title>
        <authorList>
            <person name="Mingle L.A."/>
            <person name="Cole J.A."/>
            <person name="Lapierre P."/>
            <person name="Musser K.A."/>
        </authorList>
    </citation>
    <scope>NUCLEOTIDE SEQUENCE [LARGE SCALE GENOMIC DNA]</scope>
    <source>
        <strain evidence="1 2">5503</strain>
    </source>
</reference>
<accession>A0A099GIB5</accession>
<protein>
    <submittedName>
        <fullName evidence="1">Uncharacterized protein</fullName>
    </submittedName>
</protein>
<reference evidence="1 2" key="1">
    <citation type="submission" date="2014-09" db="EMBL/GenBank/DDBJ databases">
        <authorList>
            <person name="McGinnis J.M."/>
            <person name="Wolfgang W.J."/>
        </authorList>
    </citation>
    <scope>NUCLEOTIDE SEQUENCE [LARGE SCALE GENOMIC DNA]</scope>
    <source>
        <strain evidence="1 2">5503</strain>
    </source>
</reference>
<dbReference type="Proteomes" id="UP000029858">
    <property type="component" value="Unassembled WGS sequence"/>
</dbReference>
<proteinExistence type="predicted"/>
<name>A0A099GIB5_9RHOB</name>
<organism evidence="1 2">
    <name type="scientific">Paracoccus sanguinis</name>
    <dbReference type="NCBI Taxonomy" id="1545044"/>
    <lineage>
        <taxon>Bacteria</taxon>
        <taxon>Pseudomonadati</taxon>
        <taxon>Pseudomonadota</taxon>
        <taxon>Alphaproteobacteria</taxon>
        <taxon>Rhodobacterales</taxon>
        <taxon>Paracoccaceae</taxon>
        <taxon>Paracoccus</taxon>
    </lineage>
</organism>
<gene>
    <name evidence="1" type="ORF">IX56_07225</name>
</gene>
<evidence type="ECO:0000313" key="1">
    <source>
        <dbReference type="EMBL" id="KGJ22555.1"/>
    </source>
</evidence>